<comment type="similarity">
    <text evidence="1">Belongs to the TRAFAC class TrmE-Era-EngA-EngB-Septin-like GTPase superfamily. AIG1/Toc34/Toc159-like paraseptin GTPase family. IAN subfamily.</text>
</comment>
<feature type="region of interest" description="Disordered" evidence="4">
    <location>
        <begin position="158"/>
        <end position="178"/>
    </location>
</feature>
<keyword evidence="2" id="KW-0547">Nucleotide-binding</keyword>
<evidence type="ECO:0000256" key="4">
    <source>
        <dbReference type="SAM" id="MobiDB-lite"/>
    </source>
</evidence>
<protein>
    <recommendedName>
        <fullName evidence="5">AIG1-type G domain-containing protein</fullName>
    </recommendedName>
</protein>
<comment type="caution">
    <text evidence="6">The sequence shown here is derived from an EMBL/GenBank/DDBJ whole genome shotgun (WGS) entry which is preliminary data.</text>
</comment>
<evidence type="ECO:0000256" key="3">
    <source>
        <dbReference type="ARBA" id="ARBA00023134"/>
    </source>
</evidence>
<dbReference type="PANTHER" id="PTHR10903">
    <property type="entry name" value="GTPASE, IMAP FAMILY MEMBER-RELATED"/>
    <property type="match status" value="1"/>
</dbReference>
<reference evidence="6 7" key="1">
    <citation type="submission" date="2024-05" db="EMBL/GenBank/DDBJ databases">
        <title>Genome sequencing and assembly of Indian major carp, Cirrhinus mrigala (Hamilton, 1822).</title>
        <authorList>
            <person name="Mohindra V."/>
            <person name="Chowdhury L.M."/>
            <person name="Lal K."/>
            <person name="Jena J.K."/>
        </authorList>
    </citation>
    <scope>NUCLEOTIDE SEQUENCE [LARGE SCALE GENOMIC DNA]</scope>
    <source>
        <strain evidence="6">CM1030</strain>
        <tissue evidence="6">Blood</tissue>
    </source>
</reference>
<evidence type="ECO:0000259" key="5">
    <source>
        <dbReference type="Pfam" id="PF04548"/>
    </source>
</evidence>
<evidence type="ECO:0000313" key="6">
    <source>
        <dbReference type="EMBL" id="KAL0180643.1"/>
    </source>
</evidence>
<proteinExistence type="inferred from homology"/>
<dbReference type="Gene3D" id="3.40.50.300">
    <property type="entry name" value="P-loop containing nucleotide triphosphate hydrolases"/>
    <property type="match status" value="1"/>
</dbReference>
<evidence type="ECO:0000256" key="1">
    <source>
        <dbReference type="ARBA" id="ARBA00008535"/>
    </source>
</evidence>
<feature type="domain" description="AIG1-type G" evidence="5">
    <location>
        <begin position="14"/>
        <end position="143"/>
    </location>
</feature>
<dbReference type="InterPro" id="IPR045058">
    <property type="entry name" value="GIMA/IAN/Toc"/>
</dbReference>
<dbReference type="GO" id="GO:0005525">
    <property type="term" value="F:GTP binding"/>
    <property type="evidence" value="ECO:0007669"/>
    <property type="project" value="UniProtKB-KW"/>
</dbReference>
<keyword evidence="3" id="KW-0342">GTP-binding</keyword>
<dbReference type="EMBL" id="JAMKFB020000011">
    <property type="protein sequence ID" value="KAL0180643.1"/>
    <property type="molecule type" value="Genomic_DNA"/>
</dbReference>
<dbReference type="InterPro" id="IPR027417">
    <property type="entry name" value="P-loop_NTPase"/>
</dbReference>
<evidence type="ECO:0000313" key="7">
    <source>
        <dbReference type="Proteomes" id="UP001529510"/>
    </source>
</evidence>
<dbReference type="Pfam" id="PF04548">
    <property type="entry name" value="AIG1"/>
    <property type="match status" value="1"/>
</dbReference>
<organism evidence="6 7">
    <name type="scientific">Cirrhinus mrigala</name>
    <name type="common">Mrigala</name>
    <dbReference type="NCBI Taxonomy" id="683832"/>
    <lineage>
        <taxon>Eukaryota</taxon>
        <taxon>Metazoa</taxon>
        <taxon>Chordata</taxon>
        <taxon>Craniata</taxon>
        <taxon>Vertebrata</taxon>
        <taxon>Euteleostomi</taxon>
        <taxon>Actinopterygii</taxon>
        <taxon>Neopterygii</taxon>
        <taxon>Teleostei</taxon>
        <taxon>Ostariophysi</taxon>
        <taxon>Cypriniformes</taxon>
        <taxon>Cyprinidae</taxon>
        <taxon>Labeoninae</taxon>
        <taxon>Labeonini</taxon>
        <taxon>Cirrhinus</taxon>
    </lineage>
</organism>
<dbReference type="Proteomes" id="UP001529510">
    <property type="component" value="Unassembled WGS sequence"/>
</dbReference>
<keyword evidence="7" id="KW-1185">Reference proteome</keyword>
<dbReference type="InterPro" id="IPR006703">
    <property type="entry name" value="G_AIG1"/>
</dbReference>
<gene>
    <name evidence="6" type="ORF">M9458_023049</name>
</gene>
<dbReference type="AlphaFoldDB" id="A0ABD0Q2Y5"/>
<name>A0ABD0Q2Y5_CIRMR</name>
<evidence type="ECO:0000256" key="2">
    <source>
        <dbReference type="ARBA" id="ARBA00022741"/>
    </source>
</evidence>
<dbReference type="PANTHER" id="PTHR10903:SF170">
    <property type="entry name" value="GTPASE IMAP FAMILY MEMBER 7"/>
    <property type="match status" value="1"/>
</dbReference>
<feature type="non-terminal residue" evidence="6">
    <location>
        <position position="178"/>
    </location>
</feature>
<feature type="non-terminal residue" evidence="6">
    <location>
        <position position="1"/>
    </location>
</feature>
<sequence>KITLINTACWWESFDLKDSPEVVKQELVCSVFLCPPGPHVFLLVINLSWPFTKENRLSIETHLGLFGEKIWSHTIVIFTGANLIDKSINQHIENQGEDLQEILRRCGERYHAFDLKNKSVGVQELLVKIDDVVVANNGKHFETCDGVLDIKRKRDENERRAKARQKTVQGKRDLLKEL</sequence>
<accession>A0ABD0Q2Y5</accession>